<gene>
    <name evidence="1" type="ORF">pC5.8b_255</name>
</gene>
<dbReference type="EMBL" id="MK318972">
    <property type="protein sequence ID" value="QCL09746.1"/>
    <property type="molecule type" value="Genomic_DNA"/>
</dbReference>
<reference evidence="1" key="1">
    <citation type="submission" date="2018-12" db="EMBL/GenBank/DDBJ databases">
        <title>Three Rhizobium rhizogenes strains isolated from the same crown gall tumor carry diverse plasmids.</title>
        <authorList>
            <person name="Pulawska J."/>
            <person name="Kuzmanovic N."/>
        </authorList>
    </citation>
    <scope>NUCLEOTIDE SEQUENCE</scope>
    <source>
        <strain evidence="1">Colt5.8</strain>
        <plasmid evidence="1">pColt5.8b</plasmid>
    </source>
</reference>
<dbReference type="AlphaFoldDB" id="A0A7S5DRI3"/>
<keyword evidence="1" id="KW-0614">Plasmid</keyword>
<proteinExistence type="predicted"/>
<geneLocation type="plasmid" evidence="1">
    <name>pColt5.8b</name>
</geneLocation>
<organism evidence="1">
    <name type="scientific">Rhizobium rhizogenes</name>
    <name type="common">Agrobacterium rhizogenes</name>
    <dbReference type="NCBI Taxonomy" id="359"/>
    <lineage>
        <taxon>Bacteria</taxon>
        <taxon>Pseudomonadati</taxon>
        <taxon>Pseudomonadota</taxon>
        <taxon>Alphaproteobacteria</taxon>
        <taxon>Hyphomicrobiales</taxon>
        <taxon>Rhizobiaceae</taxon>
        <taxon>Rhizobium/Agrobacterium group</taxon>
        <taxon>Rhizobium</taxon>
    </lineage>
</organism>
<accession>A0A7S5DRI3</accession>
<protein>
    <submittedName>
        <fullName evidence="1">Uncharacterized protein</fullName>
    </submittedName>
</protein>
<name>A0A7S5DRI3_RHIRH</name>
<evidence type="ECO:0000313" key="1">
    <source>
        <dbReference type="EMBL" id="QCL09746.1"/>
    </source>
</evidence>
<sequence length="48" mass="4857">MPLAEPPYQLGSTAVGPLALVGVVGALTTPVADRRGSIVVVSISRGPW</sequence>